<feature type="domain" description="RACo C-terminal" evidence="1">
    <location>
        <begin position="2"/>
        <end position="77"/>
    </location>
</feature>
<dbReference type="AlphaFoldDB" id="X0W4Q9"/>
<sequence>LTIGLIPDLSLEKVQFVGNTSIMGAKMALFSREALEVCYEISRKITYYDLITHPNYMDEFMSAKFLPHTDLDKFPHLCIGTAGTSQR</sequence>
<dbReference type="EMBL" id="BARS01036094">
    <property type="protein sequence ID" value="GAG25859.1"/>
    <property type="molecule type" value="Genomic_DNA"/>
</dbReference>
<evidence type="ECO:0000259" key="1">
    <source>
        <dbReference type="Pfam" id="PF14574"/>
    </source>
</evidence>
<accession>X0W4Q9</accession>
<dbReference type="Pfam" id="PF14574">
    <property type="entry name" value="RACo_C_ter"/>
    <property type="match status" value="1"/>
</dbReference>
<dbReference type="PANTHER" id="PTHR42895:SF1">
    <property type="entry name" value="IRON-SULFUR CLUSTER PROTEIN"/>
    <property type="match status" value="1"/>
</dbReference>
<dbReference type="InterPro" id="IPR027980">
    <property type="entry name" value="RACo_C"/>
</dbReference>
<organism evidence="2">
    <name type="scientific">marine sediment metagenome</name>
    <dbReference type="NCBI Taxonomy" id="412755"/>
    <lineage>
        <taxon>unclassified sequences</taxon>
        <taxon>metagenomes</taxon>
        <taxon>ecological metagenomes</taxon>
    </lineage>
</organism>
<proteinExistence type="predicted"/>
<feature type="non-terminal residue" evidence="2">
    <location>
        <position position="1"/>
    </location>
</feature>
<reference evidence="2" key="1">
    <citation type="journal article" date="2014" name="Front. Microbiol.">
        <title>High frequency of phylogenetically diverse reductive dehalogenase-homologous genes in deep subseafloor sedimentary metagenomes.</title>
        <authorList>
            <person name="Kawai M."/>
            <person name="Futagami T."/>
            <person name="Toyoda A."/>
            <person name="Takaki Y."/>
            <person name="Nishi S."/>
            <person name="Hori S."/>
            <person name="Arai W."/>
            <person name="Tsubouchi T."/>
            <person name="Morono Y."/>
            <person name="Uchiyama I."/>
            <person name="Ito T."/>
            <person name="Fujiyama A."/>
            <person name="Inagaki F."/>
            <person name="Takami H."/>
        </authorList>
    </citation>
    <scope>NUCLEOTIDE SEQUENCE</scope>
    <source>
        <strain evidence="2">Expedition CK06-06</strain>
    </source>
</reference>
<evidence type="ECO:0000313" key="2">
    <source>
        <dbReference type="EMBL" id="GAG25859.1"/>
    </source>
</evidence>
<dbReference type="InterPro" id="IPR052911">
    <property type="entry name" value="Corrinoid_activation_enz"/>
</dbReference>
<gene>
    <name evidence="2" type="ORF">S01H1_55517</name>
</gene>
<name>X0W4Q9_9ZZZZ</name>
<dbReference type="PANTHER" id="PTHR42895">
    <property type="entry name" value="IRON-SULFUR CLUSTER-BINDING PROTEIN-RELATED"/>
    <property type="match status" value="1"/>
</dbReference>
<comment type="caution">
    <text evidence="2">The sequence shown here is derived from an EMBL/GenBank/DDBJ whole genome shotgun (WGS) entry which is preliminary data.</text>
</comment>
<protein>
    <recommendedName>
        <fullName evidence="1">RACo C-terminal domain-containing protein</fullName>
    </recommendedName>
</protein>